<feature type="signal peptide" evidence="2">
    <location>
        <begin position="1"/>
        <end position="31"/>
    </location>
</feature>
<gene>
    <name evidence="4" type="ORF">FHU31_004863</name>
</gene>
<dbReference type="Gene3D" id="1.20.20.20">
    <property type="entry name" value="Haemophore, haem-binding domain"/>
    <property type="match status" value="1"/>
</dbReference>
<organism evidence="4 5">
    <name type="scientific">Mycolicibacterium fluoranthenivorans</name>
    <dbReference type="NCBI Taxonomy" id="258505"/>
    <lineage>
        <taxon>Bacteria</taxon>
        <taxon>Bacillati</taxon>
        <taxon>Actinomycetota</taxon>
        <taxon>Actinomycetes</taxon>
        <taxon>Mycobacteriales</taxon>
        <taxon>Mycobacteriaceae</taxon>
        <taxon>Mycolicibacterium</taxon>
    </lineage>
</organism>
<protein>
    <submittedName>
        <fullName evidence="4">Hemophore-related protein</fullName>
    </submittedName>
</protein>
<evidence type="ECO:0000313" key="5">
    <source>
        <dbReference type="Proteomes" id="UP000547444"/>
    </source>
</evidence>
<evidence type="ECO:0000256" key="1">
    <source>
        <dbReference type="SAM" id="MobiDB-lite"/>
    </source>
</evidence>
<comment type="caution">
    <text evidence="4">The sequence shown here is derived from an EMBL/GenBank/DDBJ whole genome shotgun (WGS) entry which is preliminary data.</text>
</comment>
<dbReference type="RefSeq" id="WP_167163248.1">
    <property type="nucleotide sequence ID" value="NZ_JAANOW010000003.1"/>
</dbReference>
<keyword evidence="5" id="KW-1185">Reference proteome</keyword>
<dbReference type="InterPro" id="IPR032407">
    <property type="entry name" value="MHB"/>
</dbReference>
<evidence type="ECO:0000313" key="4">
    <source>
        <dbReference type="EMBL" id="NIH97857.1"/>
    </source>
</evidence>
<dbReference type="GO" id="GO:0020037">
    <property type="term" value="F:heme binding"/>
    <property type="evidence" value="ECO:0007669"/>
    <property type="project" value="InterPro"/>
</dbReference>
<accession>A0A7X5ZF80</accession>
<evidence type="ECO:0000256" key="2">
    <source>
        <dbReference type="SAM" id="SignalP"/>
    </source>
</evidence>
<feature type="domain" description="Haemophore haem-binding" evidence="3">
    <location>
        <begin position="54"/>
        <end position="129"/>
    </location>
</feature>
<sequence>MARIATFRRATFGLIAAGAAGAMLGMPTSWADPEGSDSTPAPATPTTSAPAAGDCNAAGLADTISSVTKELSAYFAAHPDVNAALIDFTRQPAFVAVGQFDGYFKDHPQEADELRAIQAPLTAYKDRCGLQVAPTDALAVLAEV</sequence>
<feature type="region of interest" description="Disordered" evidence="1">
    <location>
        <begin position="28"/>
        <end position="51"/>
    </location>
</feature>
<evidence type="ECO:0000259" key="3">
    <source>
        <dbReference type="Pfam" id="PF16525"/>
    </source>
</evidence>
<feature type="compositionally biased region" description="Low complexity" evidence="1">
    <location>
        <begin position="38"/>
        <end position="51"/>
    </location>
</feature>
<reference evidence="4 5" key="1">
    <citation type="submission" date="2020-03" db="EMBL/GenBank/DDBJ databases">
        <title>Sequencing the genomes of 1000 actinobacteria strains.</title>
        <authorList>
            <person name="Klenk H.-P."/>
        </authorList>
    </citation>
    <scope>NUCLEOTIDE SEQUENCE [LARGE SCALE GENOMIC DNA]</scope>
    <source>
        <strain evidence="4 5">DSM 44556</strain>
    </source>
</reference>
<name>A0A7X5ZF80_9MYCO</name>
<dbReference type="InterPro" id="IPR038378">
    <property type="entry name" value="MHB_sf"/>
</dbReference>
<feature type="chain" id="PRO_5030527112" evidence="2">
    <location>
        <begin position="32"/>
        <end position="144"/>
    </location>
</feature>
<dbReference type="EMBL" id="JAANOW010000003">
    <property type="protein sequence ID" value="NIH97857.1"/>
    <property type="molecule type" value="Genomic_DNA"/>
</dbReference>
<dbReference type="NCBIfam" id="TIGR04529">
    <property type="entry name" value="MTB_hemophore"/>
    <property type="match status" value="1"/>
</dbReference>
<dbReference type="AlphaFoldDB" id="A0A7X5ZF80"/>
<dbReference type="Pfam" id="PF16525">
    <property type="entry name" value="MHB"/>
    <property type="match status" value="1"/>
</dbReference>
<keyword evidence="2" id="KW-0732">Signal</keyword>
<dbReference type="Proteomes" id="UP000547444">
    <property type="component" value="Unassembled WGS sequence"/>
</dbReference>
<proteinExistence type="predicted"/>